<proteinExistence type="predicted"/>
<evidence type="ECO:0000313" key="2">
    <source>
        <dbReference type="Proteomes" id="UP000823893"/>
    </source>
</evidence>
<reference evidence="1" key="2">
    <citation type="submission" date="2021-04" db="EMBL/GenBank/DDBJ databases">
        <authorList>
            <person name="Gilroy R."/>
        </authorList>
    </citation>
    <scope>NUCLEOTIDE SEQUENCE</scope>
    <source>
        <strain evidence="1">ChiSxjej6B18-287</strain>
    </source>
</reference>
<accession>A0A9D2SLU5</accession>
<protein>
    <submittedName>
        <fullName evidence="1">Uncharacterized protein</fullName>
    </submittedName>
</protein>
<reference evidence="1" key="1">
    <citation type="journal article" date="2021" name="PeerJ">
        <title>Extensive microbial diversity within the chicken gut microbiome revealed by metagenomics and culture.</title>
        <authorList>
            <person name="Gilroy R."/>
            <person name="Ravi A."/>
            <person name="Getino M."/>
            <person name="Pursley I."/>
            <person name="Horton D.L."/>
            <person name="Alikhan N.F."/>
            <person name="Baker D."/>
            <person name="Gharbi K."/>
            <person name="Hall N."/>
            <person name="Watson M."/>
            <person name="Adriaenssens E.M."/>
            <person name="Foster-Nyarko E."/>
            <person name="Jarju S."/>
            <person name="Secka A."/>
            <person name="Antonio M."/>
            <person name="Oren A."/>
            <person name="Chaudhuri R.R."/>
            <person name="La Ragione R."/>
            <person name="Hildebrand F."/>
            <person name="Pallen M.J."/>
        </authorList>
    </citation>
    <scope>NUCLEOTIDE SEQUENCE</scope>
    <source>
        <strain evidence="1">ChiSxjej6B18-287</strain>
    </source>
</reference>
<dbReference type="AlphaFoldDB" id="A0A9D2SLU5"/>
<evidence type="ECO:0000313" key="1">
    <source>
        <dbReference type="EMBL" id="HJC11954.1"/>
    </source>
</evidence>
<gene>
    <name evidence="1" type="ORF">H9935_14365</name>
</gene>
<sequence length="76" mass="8954">MYYGRFAEKTKDHSEQSEMGLPTENLTLKQRRCQHCAALIEQAGEWYCDEMQKTVEEIEHCPEGVGMPEELYKREI</sequence>
<comment type="caution">
    <text evidence="1">The sequence shown here is derived from an EMBL/GenBank/DDBJ whole genome shotgun (WGS) entry which is preliminary data.</text>
</comment>
<name>A0A9D2SLU5_9FIRM</name>
<dbReference type="EMBL" id="DWWV01000199">
    <property type="protein sequence ID" value="HJC11954.1"/>
    <property type="molecule type" value="Genomic_DNA"/>
</dbReference>
<dbReference type="Proteomes" id="UP000823893">
    <property type="component" value="Unassembled WGS sequence"/>
</dbReference>
<organism evidence="1 2">
    <name type="scientific">Candidatus Blautia merdigallinarum</name>
    <dbReference type="NCBI Taxonomy" id="2838495"/>
    <lineage>
        <taxon>Bacteria</taxon>
        <taxon>Bacillati</taxon>
        <taxon>Bacillota</taxon>
        <taxon>Clostridia</taxon>
        <taxon>Lachnospirales</taxon>
        <taxon>Lachnospiraceae</taxon>
        <taxon>Blautia</taxon>
    </lineage>
</organism>